<feature type="non-terminal residue" evidence="2">
    <location>
        <position position="1"/>
    </location>
</feature>
<evidence type="ECO:0000313" key="2">
    <source>
        <dbReference type="EMBL" id="SDA73100.1"/>
    </source>
</evidence>
<gene>
    <name evidence="2" type="ORF">SAMN02910315_02443</name>
</gene>
<proteinExistence type="predicted"/>
<dbReference type="OrthoDB" id="71598at2157"/>
<feature type="domain" description="BIG2" evidence="1">
    <location>
        <begin position="1212"/>
        <end position="1291"/>
    </location>
</feature>
<name>A0A1G5XSC0_9EURY</name>
<dbReference type="InterPro" id="IPR013783">
    <property type="entry name" value="Ig-like_fold"/>
</dbReference>
<feature type="non-terminal residue" evidence="2">
    <location>
        <position position="1861"/>
    </location>
</feature>
<dbReference type="Proteomes" id="UP000323439">
    <property type="component" value="Unassembled WGS sequence"/>
</dbReference>
<dbReference type="InterPro" id="IPR032109">
    <property type="entry name" value="Big_3_5"/>
</dbReference>
<dbReference type="Gene3D" id="2.60.40.10">
    <property type="entry name" value="Immunoglobulins"/>
    <property type="match status" value="7"/>
</dbReference>
<reference evidence="2 3" key="1">
    <citation type="submission" date="2016-10" db="EMBL/GenBank/DDBJ databases">
        <authorList>
            <person name="Varghese N."/>
            <person name="Submissions S."/>
        </authorList>
    </citation>
    <scope>NUCLEOTIDE SEQUENCE [LARGE SCALE GENOMIC DNA]</scope>
    <source>
        <strain evidence="2 3">DSM 16643</strain>
    </source>
</reference>
<protein>
    <submittedName>
        <fullName evidence="2">Ig-like domain (Group 3)</fullName>
    </submittedName>
</protein>
<dbReference type="RefSeq" id="WP_149732909.1">
    <property type="nucleotide sequence ID" value="NZ_FMXB01000038.1"/>
</dbReference>
<dbReference type="InterPro" id="IPR003343">
    <property type="entry name" value="Big_2"/>
</dbReference>
<organism evidence="2 3">
    <name type="scientific">Methanobrevibacter millerae</name>
    <dbReference type="NCBI Taxonomy" id="230361"/>
    <lineage>
        <taxon>Archaea</taxon>
        <taxon>Methanobacteriati</taxon>
        <taxon>Methanobacteriota</taxon>
        <taxon>Methanomada group</taxon>
        <taxon>Methanobacteria</taxon>
        <taxon>Methanobacteriales</taxon>
        <taxon>Methanobacteriaceae</taxon>
        <taxon>Methanobrevibacter</taxon>
    </lineage>
</organism>
<evidence type="ECO:0000313" key="3">
    <source>
        <dbReference type="Proteomes" id="UP000323439"/>
    </source>
</evidence>
<dbReference type="Pfam" id="PF16640">
    <property type="entry name" value="Big_3_5"/>
    <property type="match status" value="2"/>
</dbReference>
<accession>A0A1G5XSC0</accession>
<dbReference type="EMBL" id="FMXB01000038">
    <property type="protein sequence ID" value="SDA73100.1"/>
    <property type="molecule type" value="Genomic_DNA"/>
</dbReference>
<feature type="domain" description="BIG2" evidence="1">
    <location>
        <begin position="1634"/>
        <end position="1714"/>
    </location>
</feature>
<evidence type="ECO:0000259" key="1">
    <source>
        <dbReference type="SMART" id="SM00635"/>
    </source>
</evidence>
<keyword evidence="3" id="KW-1185">Reference proteome</keyword>
<dbReference type="SMART" id="SM00635">
    <property type="entry name" value="BID_2"/>
    <property type="match status" value="4"/>
</dbReference>
<feature type="domain" description="BIG2" evidence="1">
    <location>
        <begin position="1298"/>
        <end position="1377"/>
    </location>
</feature>
<sequence length="1861" mass="196999">VTALNVTVEQNTSFIINVADDFNGNVSIKVGDDVLYNGTVEAMVIGKVLSEAGAKVANVTFYGDSNYNVKTLDNVRFNVSRVDPTISVEITNVTYNASAVATINLGNNANGTVNVTVDGKVFNATVTNGRASVDLTGLSAGSKVASVEFFTTDKYNNNVTATGVFTINKNTSNITIQVESIYEVGDKIVINFTAENSTGAITVTINGKSYTVVANKNVTIDSAEFGEYIINAVLAGDENYTGSSANKTFNVIKHNITIEIKDITAPIYVGSEITIIAELNETVTGDVIFTINGANYTVHVSDDNKATYDYTPVNNKTLTVVATFVGNNKYNGNSTSKDFPVNMVPTNITVEFTTPISVGADAVITVRLNESINGTVKLTVGDKTYDVAVVNGTGTYTASNLVYGTYNINATFAGDVKYSGNHSTVKVLTVNKVPTNVTIKLDKDIIFVGENAVVSVVVNQTINTTVTVTVNNKNYTVGIVNGKGNLTLYDLINDTYKINATYAGDNKYVGNVSDTLTLKVNKIATNLIVVTNSPIKVGETAVVTINMNPAINTIVKLSLDGKEYLVAVVNGVGSYNVSGLNSGVYDVNVTYDSDGKYVESKNGTKLTVNNATLTADVIALNVTVEQNTSFIINVANDFNGNVSIKVGDKVLYNETVKNMINAAKLLAGDKVANVTFYGDSNYDVLTLNDVKFTVSRVTPTITVTINDVTYPADAVANINLGNNANGTVNITVGGKVFNATVTNGTATVNLDGLSAGDKVADVEFFANDDYNNNVTSTAKFTVVNANSTIVIEVNDVYVYNDTIIINLTTTGSNGTVSVTINGKSYPVNNKQVVIDRIAAGDYTIIAVLAGDGNYTAATNSTTFKVEKAGTSVSIDVKSVNVVDDTIVITLTTVNSTDLTVTVNGEVKVVSDNKITIYNAEAGDYVVNAILAGNENYTDSTDNATFVVNKLTPVVDVVDVTVVVDHDAVINVTGSADRNANLVVNINGVDYAVNMTNGNASLTVKGLSVGNYTVTVTYLENDKYVEAVASGWVNVTAKGSSAVVIDVNPVYSVDDSVVITVTKVNSSGNVTVTINGKEYALDKDNKITIDKAVNGTYVVVAVLDGDDDYYGSSATATFKVIKHNITISIDDIVAPIYVDSEITIVAELNETVTGDVVFTINGANYTAHVDNDNKTSVKYTPVNNETITVVATFLGNDKYNSNSTTKSFDVNRVPVAVTVGLDKTSIIVGESAVLSIDVDSTITGVVTVKVNGKDYNVAVVNGKGSLTLSDLANGTYTINATFAGDNKYEGNTSNTVSLVVKDKAVPDISVTVNETEGTAVIEVPADATGSVTVKIDGVEYDVIDITETPITVDIGDLMPGNHTIEVIYSGNDNYTSASDMESFNVPKAEDYNITVDAIVDENSVDIIVTLPENVTGPVLIDVDGVGYYANVTAGQAKLHLDNLTKGDHDVVVKYPGDDYYAPNGNVTSFTIDEKETQMKVDVEDGKIVIELPADATGDVTVTIDGENQTVPVVNGKAVVDISDLEPGKHTVNVTYPGDDKYSSVSDSTIVEVPKIVDYPFDVIAEDIKVGEKTNITINLPKDVNGNVLVDIGGIGYSAPVTDGVAHVELPLKFKQGTYNVTVTLSRNDRYEDKTVMDSFTVYPAETSMDVKVEDGKVIVELPEDATGNVTVKIDGVEHVVPVEDGKAVVDISDLEPGKHAVEVTYSGDDKYASVSNVTVIDIPKETDYPLTVSEEDGKIVVDVPDDATGYVTVTIDGKDYVVPIKDGGAVIDLPSDLGPGEHTVDVSYPGDGKYAPVNNSTTVDVPKVDVTEEDGKLVIELPEDAKGNVTVTIDGVNQTVPIVDGKAVVDVPSDLEPGNHTV</sequence>
<feature type="domain" description="BIG2" evidence="1">
    <location>
        <begin position="1464"/>
        <end position="1544"/>
    </location>
</feature>